<comment type="caution">
    <text evidence="2">The sequence shown here is derived from an EMBL/GenBank/DDBJ whole genome shotgun (WGS) entry which is preliminary data.</text>
</comment>
<sequence length="212" mass="23245">MNRRPREPELTARAVHLDFPASLEEAQQLESVGDRGDTSGFPFRGSFGCSTARRRHPAHSGTRALARPGGGGIRFPAVQKIDATQRLTGDDLTQWRRKVRHWNLNEEVPMSAWLGAWDVEQKAIVGTFVMEMVVTEHRGEHAVDFTGDRIAATVSDIVVTGDSLSLTTHLTKPLKGNALVELKLTGPDSFEGTGKIKFLPNSTFTGVRRGTS</sequence>
<evidence type="ECO:0000256" key="1">
    <source>
        <dbReference type="SAM" id="MobiDB-lite"/>
    </source>
</evidence>
<evidence type="ECO:0000313" key="3">
    <source>
        <dbReference type="Proteomes" id="UP001597055"/>
    </source>
</evidence>
<feature type="region of interest" description="Disordered" evidence="1">
    <location>
        <begin position="29"/>
        <end position="69"/>
    </location>
</feature>
<name>A0ABW3AGV9_9MICO</name>
<protein>
    <submittedName>
        <fullName evidence="2">Uncharacterized protein</fullName>
    </submittedName>
</protein>
<evidence type="ECO:0000313" key="2">
    <source>
        <dbReference type="EMBL" id="MFD0790248.1"/>
    </source>
</evidence>
<dbReference type="RefSeq" id="WP_378772403.1">
    <property type="nucleotide sequence ID" value="NZ_JBHTII010000001.1"/>
</dbReference>
<organism evidence="2 3">
    <name type="scientific">Microbacterium insulae</name>
    <dbReference type="NCBI Taxonomy" id="483014"/>
    <lineage>
        <taxon>Bacteria</taxon>
        <taxon>Bacillati</taxon>
        <taxon>Actinomycetota</taxon>
        <taxon>Actinomycetes</taxon>
        <taxon>Micrococcales</taxon>
        <taxon>Microbacteriaceae</taxon>
        <taxon>Microbacterium</taxon>
    </lineage>
</organism>
<reference evidence="3" key="1">
    <citation type="journal article" date="2019" name="Int. J. Syst. Evol. Microbiol.">
        <title>The Global Catalogue of Microorganisms (GCM) 10K type strain sequencing project: providing services to taxonomists for standard genome sequencing and annotation.</title>
        <authorList>
            <consortium name="The Broad Institute Genomics Platform"/>
            <consortium name="The Broad Institute Genome Sequencing Center for Infectious Disease"/>
            <person name="Wu L."/>
            <person name="Ma J."/>
        </authorList>
    </citation>
    <scope>NUCLEOTIDE SEQUENCE [LARGE SCALE GENOMIC DNA]</scope>
    <source>
        <strain evidence="3">CCUG 54523</strain>
    </source>
</reference>
<dbReference type="EMBL" id="JBHTII010000001">
    <property type="protein sequence ID" value="MFD0790248.1"/>
    <property type="molecule type" value="Genomic_DNA"/>
</dbReference>
<gene>
    <name evidence="2" type="ORF">ACFQ0P_07560</name>
</gene>
<proteinExistence type="predicted"/>
<accession>A0ABW3AGV9</accession>
<dbReference type="Proteomes" id="UP001597055">
    <property type="component" value="Unassembled WGS sequence"/>
</dbReference>
<keyword evidence="3" id="KW-1185">Reference proteome</keyword>